<dbReference type="AlphaFoldDB" id="A0A419T941"/>
<dbReference type="EMBL" id="MCIA01000003">
    <property type="protein sequence ID" value="RKD33995.1"/>
    <property type="molecule type" value="Genomic_DNA"/>
</dbReference>
<sequence length="151" mass="17780">MGCLVCERIETIKNGTNPYFVMELETGYVVMGDHQHFKGYALFLCKEHAIELHHLQEEYKLKYLKEMSIVAEAVYHVFKPEKLNYELLGNGDTHLHWHIFPRVTGDTPTIGPVWRLPMEEMYSDSNRLSEDELICMKRELKEEIEKLIQAH</sequence>
<reference evidence="3 4" key="1">
    <citation type="submission" date="2016-08" db="EMBL/GenBank/DDBJ databases">
        <title>A new outlook on sporulation: Clostridium algidixylanolyticum.</title>
        <authorList>
            <person name="Poppleton D.I."/>
            <person name="Gribaldo S."/>
        </authorList>
    </citation>
    <scope>NUCLEOTIDE SEQUENCE [LARGE SCALE GENOMIC DNA]</scope>
    <source>
        <strain evidence="3 4">SPL73</strain>
    </source>
</reference>
<dbReference type="SUPFAM" id="SSF54197">
    <property type="entry name" value="HIT-like"/>
    <property type="match status" value="1"/>
</dbReference>
<name>A0A419T941_9FIRM</name>
<dbReference type="GO" id="GO:0003824">
    <property type="term" value="F:catalytic activity"/>
    <property type="evidence" value="ECO:0007669"/>
    <property type="project" value="InterPro"/>
</dbReference>
<dbReference type="InterPro" id="IPR036265">
    <property type="entry name" value="HIT-like_sf"/>
</dbReference>
<evidence type="ECO:0000259" key="2">
    <source>
        <dbReference type="PROSITE" id="PS51084"/>
    </source>
</evidence>
<dbReference type="OrthoDB" id="9784774at2"/>
<proteinExistence type="predicted"/>
<comment type="caution">
    <text evidence="3">The sequence shown here is derived from an EMBL/GenBank/DDBJ whole genome shotgun (WGS) entry which is preliminary data.</text>
</comment>
<gene>
    <name evidence="3" type="ORF">BET01_12585</name>
</gene>
<protein>
    <submittedName>
        <fullName evidence="3">Histidine triad protein</fullName>
    </submittedName>
</protein>
<evidence type="ECO:0000313" key="4">
    <source>
        <dbReference type="Proteomes" id="UP000284277"/>
    </source>
</evidence>
<dbReference type="RefSeq" id="WP_120195425.1">
    <property type="nucleotide sequence ID" value="NZ_MCIA01000003.1"/>
</dbReference>
<dbReference type="Pfam" id="PF01230">
    <property type="entry name" value="HIT"/>
    <property type="match status" value="1"/>
</dbReference>
<evidence type="ECO:0000313" key="3">
    <source>
        <dbReference type="EMBL" id="RKD33995.1"/>
    </source>
</evidence>
<dbReference type="Proteomes" id="UP000284277">
    <property type="component" value="Unassembled WGS sequence"/>
</dbReference>
<feature type="short sequence motif" description="Histidine triad motif" evidence="1">
    <location>
        <begin position="94"/>
        <end position="98"/>
    </location>
</feature>
<dbReference type="InterPro" id="IPR011146">
    <property type="entry name" value="HIT-like"/>
</dbReference>
<evidence type="ECO:0000256" key="1">
    <source>
        <dbReference type="PROSITE-ProRule" id="PRU00464"/>
    </source>
</evidence>
<keyword evidence="4" id="KW-1185">Reference proteome</keyword>
<dbReference type="Gene3D" id="3.30.428.10">
    <property type="entry name" value="HIT-like"/>
    <property type="match status" value="1"/>
</dbReference>
<dbReference type="PROSITE" id="PS51084">
    <property type="entry name" value="HIT_2"/>
    <property type="match status" value="1"/>
</dbReference>
<accession>A0A419T941</accession>
<feature type="domain" description="HIT" evidence="2">
    <location>
        <begin position="7"/>
        <end position="109"/>
    </location>
</feature>
<organism evidence="3 4">
    <name type="scientific">Lacrimispora algidixylanolytica</name>
    <dbReference type="NCBI Taxonomy" id="94868"/>
    <lineage>
        <taxon>Bacteria</taxon>
        <taxon>Bacillati</taxon>
        <taxon>Bacillota</taxon>
        <taxon>Clostridia</taxon>
        <taxon>Lachnospirales</taxon>
        <taxon>Lachnospiraceae</taxon>
        <taxon>Lacrimispora</taxon>
    </lineage>
</organism>